<gene>
    <name evidence="1" type="ORF">ACOLOM_LOCUS761</name>
</gene>
<sequence>MQIKTIYQELYYRGHSDVRRVEMPRHILGDILENILLELDGIEDIARDSPPLFDYPSFIREISIYYMCCGIRSYILDAQSASNEAKSKRGPYTDVEWTSFTRQTQQFVRELFKLFLRRSTSIRSLNLAMQERDFCLRENPSKYLALDHYTDGRVALSKMRQFSSGGEGKQFCDILSKFCHNLESFRIVYNSGGEFDNLIKAQRHLRNLQVLHVDLTEDTVKAISTQGASLRSIELWGCLFKGVTLRALSSCRHLERIIFHDCGNMTKAVLAPLATASFPRLSTVYFKFRGQLESKDLPIHELAHLVANTRSTLTQLCIEGLGYPCPEIFESLVNSQQLRKISMQIQTLDELPLVLGILKTCKNLRSVSIAENQKFFAESFGLTMELVSQYLDANEFLPRVAQILSEQVQHLVLNIPNCWVTPGTLREFFKDCKANLEYLRWQSYEDSRFFVDVIDEYGRKMQRDVKYGNWKWEQASGQFGPVTLDVEFRKKNASYFRYVC</sequence>
<evidence type="ECO:0000313" key="1">
    <source>
        <dbReference type="EMBL" id="CAG8451184.1"/>
    </source>
</evidence>
<proteinExistence type="predicted"/>
<protein>
    <submittedName>
        <fullName evidence="1">5812_t:CDS:1</fullName>
    </submittedName>
</protein>
<evidence type="ECO:0000313" key="2">
    <source>
        <dbReference type="Proteomes" id="UP000789525"/>
    </source>
</evidence>
<name>A0ACA9K444_9GLOM</name>
<organism evidence="1 2">
    <name type="scientific">Acaulospora colombiana</name>
    <dbReference type="NCBI Taxonomy" id="27376"/>
    <lineage>
        <taxon>Eukaryota</taxon>
        <taxon>Fungi</taxon>
        <taxon>Fungi incertae sedis</taxon>
        <taxon>Mucoromycota</taxon>
        <taxon>Glomeromycotina</taxon>
        <taxon>Glomeromycetes</taxon>
        <taxon>Diversisporales</taxon>
        <taxon>Acaulosporaceae</taxon>
        <taxon>Acaulospora</taxon>
    </lineage>
</organism>
<comment type="caution">
    <text evidence="1">The sequence shown here is derived from an EMBL/GenBank/DDBJ whole genome shotgun (WGS) entry which is preliminary data.</text>
</comment>
<reference evidence="1" key="1">
    <citation type="submission" date="2021-06" db="EMBL/GenBank/DDBJ databases">
        <authorList>
            <person name="Kallberg Y."/>
            <person name="Tangrot J."/>
            <person name="Rosling A."/>
        </authorList>
    </citation>
    <scope>NUCLEOTIDE SEQUENCE</scope>
    <source>
        <strain evidence="1">CL356</strain>
    </source>
</reference>
<accession>A0ACA9K444</accession>
<dbReference type="EMBL" id="CAJVPT010000818">
    <property type="protein sequence ID" value="CAG8451184.1"/>
    <property type="molecule type" value="Genomic_DNA"/>
</dbReference>
<keyword evidence="2" id="KW-1185">Reference proteome</keyword>
<dbReference type="Proteomes" id="UP000789525">
    <property type="component" value="Unassembled WGS sequence"/>
</dbReference>